<comment type="caution">
    <text evidence="1">The sequence shown here is derived from an EMBL/GenBank/DDBJ whole genome shotgun (WGS) entry which is preliminary data.</text>
</comment>
<reference evidence="1" key="1">
    <citation type="submission" date="2021-04" db="EMBL/GenBank/DDBJ databases">
        <title>First draft genome resource for Brassicaceae pathogens Fusarium oxysporum f. sp. raphani and Fusarium oxysporum f. sp. rapae.</title>
        <authorList>
            <person name="Asai S."/>
        </authorList>
    </citation>
    <scope>NUCLEOTIDE SEQUENCE</scope>
    <source>
        <strain evidence="1">Tf1208</strain>
    </source>
</reference>
<evidence type="ECO:0000313" key="1">
    <source>
        <dbReference type="EMBL" id="KAG7408521.1"/>
    </source>
</evidence>
<name>A0A8J5NNC2_FUSOX</name>
<dbReference type="Proteomes" id="UP000694050">
    <property type="component" value="Unassembled WGS sequence"/>
</dbReference>
<accession>A0A8J5NNC2</accession>
<protein>
    <submittedName>
        <fullName evidence="1">Uncharacterized protein</fullName>
    </submittedName>
</protein>
<gene>
    <name evidence="1" type="ORF">Forpe1208_v012424</name>
</gene>
<sequence>MRRKENNEETEKNNVGNIGALSHEYVESKASSTIAASLIVGSPLIADDALLNAYRFLRRDDVYYREEGEDEIDVVERIDKLPGQDRLAKTEGLLKKNELLTKQGGDLFRQWISELQERRGG</sequence>
<evidence type="ECO:0000313" key="2">
    <source>
        <dbReference type="Proteomes" id="UP000694050"/>
    </source>
</evidence>
<proteinExistence type="predicted"/>
<dbReference type="EMBL" id="JAELUQ010000009">
    <property type="protein sequence ID" value="KAG7408521.1"/>
    <property type="molecule type" value="Genomic_DNA"/>
</dbReference>
<organism evidence="1 2">
    <name type="scientific">Fusarium oxysporum f. sp. rapae</name>
    <dbReference type="NCBI Taxonomy" id="485398"/>
    <lineage>
        <taxon>Eukaryota</taxon>
        <taxon>Fungi</taxon>
        <taxon>Dikarya</taxon>
        <taxon>Ascomycota</taxon>
        <taxon>Pezizomycotina</taxon>
        <taxon>Sordariomycetes</taxon>
        <taxon>Hypocreomycetidae</taxon>
        <taxon>Hypocreales</taxon>
        <taxon>Nectriaceae</taxon>
        <taxon>Fusarium</taxon>
        <taxon>Fusarium oxysporum species complex</taxon>
    </lineage>
</organism>
<dbReference type="AlphaFoldDB" id="A0A8J5NNC2"/>